<sequence>MPERHAAVGTLVFFAVAPGTVAGLVPWWISRWEFHQTWLPAQIVGAVVIGAGLIPLIGAFIEFARSAGTPAPIAPTETLVVSGFNRYVRNPMYLGVVMIIAGQSLFFGQIALLLYAALIWAVTALFVVTYEQPTLTARYGEQYENYRAAVPAWVPRLHPSGSRVDGCDGPSV</sequence>
<gene>
    <name evidence="6" type="ORF">C5F51_12800</name>
</gene>
<keyword evidence="2 5" id="KW-0812">Transmembrane</keyword>
<accession>A0A2S6A8J8</accession>
<proteinExistence type="predicted"/>
<feature type="transmembrane region" description="Helical" evidence="5">
    <location>
        <begin position="38"/>
        <end position="61"/>
    </location>
</feature>
<evidence type="ECO:0000256" key="2">
    <source>
        <dbReference type="ARBA" id="ARBA00022692"/>
    </source>
</evidence>
<comment type="caution">
    <text evidence="6">The sequence shown here is derived from an EMBL/GenBank/DDBJ whole genome shotgun (WGS) entry which is preliminary data.</text>
</comment>
<evidence type="ECO:0000256" key="3">
    <source>
        <dbReference type="ARBA" id="ARBA00022989"/>
    </source>
</evidence>
<dbReference type="Pfam" id="PF04191">
    <property type="entry name" value="PEMT"/>
    <property type="match status" value="1"/>
</dbReference>
<dbReference type="GO" id="GO:0012505">
    <property type="term" value="C:endomembrane system"/>
    <property type="evidence" value="ECO:0007669"/>
    <property type="project" value="UniProtKB-SubCell"/>
</dbReference>
<dbReference type="GeneID" id="66721737"/>
<dbReference type="GO" id="GO:0008168">
    <property type="term" value="F:methyltransferase activity"/>
    <property type="evidence" value="ECO:0007669"/>
    <property type="project" value="UniProtKB-KW"/>
</dbReference>
<evidence type="ECO:0000256" key="4">
    <source>
        <dbReference type="ARBA" id="ARBA00023136"/>
    </source>
</evidence>
<organism evidence="6 7">
    <name type="scientific">Nocardia nova</name>
    <dbReference type="NCBI Taxonomy" id="37330"/>
    <lineage>
        <taxon>Bacteria</taxon>
        <taxon>Bacillati</taxon>
        <taxon>Actinomycetota</taxon>
        <taxon>Actinomycetes</taxon>
        <taxon>Mycobacteriales</taxon>
        <taxon>Nocardiaceae</taxon>
        <taxon>Nocardia</taxon>
    </lineage>
</organism>
<dbReference type="EMBL" id="PSZD01000006">
    <property type="protein sequence ID" value="PPJ29302.1"/>
    <property type="molecule type" value="Genomic_DNA"/>
</dbReference>
<keyword evidence="6" id="KW-0808">Transferase</keyword>
<dbReference type="RefSeq" id="WP_064909492.1">
    <property type="nucleotide sequence ID" value="NZ_JADLQW010000008.1"/>
</dbReference>
<protein>
    <submittedName>
        <fullName evidence="6">Isoprenylcysteine carboxylmethyltransferase family protein</fullName>
    </submittedName>
</protein>
<comment type="subcellular location">
    <subcellularLocation>
        <location evidence="1">Endomembrane system</location>
        <topology evidence="1">Multi-pass membrane protein</topology>
    </subcellularLocation>
</comment>
<evidence type="ECO:0000256" key="1">
    <source>
        <dbReference type="ARBA" id="ARBA00004127"/>
    </source>
</evidence>
<feature type="transmembrane region" description="Helical" evidence="5">
    <location>
        <begin position="113"/>
        <end position="130"/>
    </location>
</feature>
<evidence type="ECO:0000313" key="7">
    <source>
        <dbReference type="Proteomes" id="UP000238356"/>
    </source>
</evidence>
<keyword evidence="7" id="KW-1185">Reference proteome</keyword>
<keyword evidence="3 5" id="KW-1133">Transmembrane helix</keyword>
<name>A0A2S6A8J8_9NOCA</name>
<dbReference type="InterPro" id="IPR007318">
    <property type="entry name" value="Phopholipid_MeTrfase"/>
</dbReference>
<keyword evidence="6" id="KW-0489">Methyltransferase</keyword>
<dbReference type="AlphaFoldDB" id="A0A2S6A8J8"/>
<evidence type="ECO:0000256" key="5">
    <source>
        <dbReference type="SAM" id="Phobius"/>
    </source>
</evidence>
<keyword evidence="4 5" id="KW-0472">Membrane</keyword>
<dbReference type="GO" id="GO:0032259">
    <property type="term" value="P:methylation"/>
    <property type="evidence" value="ECO:0007669"/>
    <property type="project" value="UniProtKB-KW"/>
</dbReference>
<dbReference type="Proteomes" id="UP000238356">
    <property type="component" value="Unassembled WGS sequence"/>
</dbReference>
<dbReference type="Gene3D" id="1.20.120.1630">
    <property type="match status" value="1"/>
</dbReference>
<evidence type="ECO:0000313" key="6">
    <source>
        <dbReference type="EMBL" id="PPJ29302.1"/>
    </source>
</evidence>
<reference evidence="6 7" key="1">
    <citation type="submission" date="2018-02" db="EMBL/GenBank/DDBJ databases">
        <title>8 Nocardia nova and 1 Nocardia cyriacigeorgica strain used for evolution to TMP-SMX.</title>
        <authorList>
            <person name="Mehta H."/>
            <person name="Weng J."/>
            <person name="Shamoo Y."/>
        </authorList>
    </citation>
    <scope>NUCLEOTIDE SEQUENCE [LARGE SCALE GENOMIC DNA]</scope>
    <source>
        <strain evidence="6 7">BAA2227</strain>
    </source>
</reference>